<feature type="domain" description="UvrD-like helicase C-terminal" evidence="3">
    <location>
        <begin position="418"/>
        <end position="469"/>
    </location>
</feature>
<evidence type="ECO:0000313" key="5">
    <source>
        <dbReference type="Proteomes" id="UP000030103"/>
    </source>
</evidence>
<keyword evidence="5" id="KW-1185">Reference proteome</keyword>
<proteinExistence type="predicted"/>
<dbReference type="EMBL" id="JRFA01000004">
    <property type="protein sequence ID" value="KGN75618.1"/>
    <property type="molecule type" value="Genomic_DNA"/>
</dbReference>
<dbReference type="Proteomes" id="UP000030103">
    <property type="component" value="Unassembled WGS sequence"/>
</dbReference>
<evidence type="ECO:0000259" key="3">
    <source>
        <dbReference type="Pfam" id="PF13538"/>
    </source>
</evidence>
<accession>A0A0A2E9P0</accession>
<keyword evidence="4" id="KW-0378">Hydrolase</keyword>
<organism evidence="4 5">
    <name type="scientific">Porphyromonas macacae</name>
    <dbReference type="NCBI Taxonomy" id="28115"/>
    <lineage>
        <taxon>Bacteria</taxon>
        <taxon>Pseudomonadati</taxon>
        <taxon>Bacteroidota</taxon>
        <taxon>Bacteroidia</taxon>
        <taxon>Bacteroidales</taxon>
        <taxon>Porphyromonadaceae</taxon>
        <taxon>Porphyromonas</taxon>
    </lineage>
</organism>
<dbReference type="Pfam" id="PF13604">
    <property type="entry name" value="AAA_30"/>
    <property type="match status" value="1"/>
</dbReference>
<name>A0A0A2E9P0_9PORP</name>
<dbReference type="Pfam" id="PF13538">
    <property type="entry name" value="UvrD_C_2"/>
    <property type="match status" value="1"/>
</dbReference>
<dbReference type="STRING" id="28115.HQ47_01365"/>
<sequence>MKDNDLSRQFIENLSFYPTESQKKAIDELCSYLYDKDPYALFLLKGYAGTGKTFLIRSIASVLTGMGIKVVLMASTGRAARVLSDMVGMPAYTIHRTIYRSTAASVEEGGSFKLSSNNRTGTVYIVDEASMITTDGSEPGIFGSGNLLADLLAYIWNGEACKLLMIGDASQLPPVGMELSPALDRQLLERNFGMKVYESELTDVVRQQFESGILHNATCLRGLIRRCMDKNEEKVSVKLSARTFSDIEAITGAELIDTLDKHYRQYGVEGCQVIAFSNKRSLVYNMGIRSQVLDYEEQLVRGERLVVARNNYTYAKRCDKSDFIANGDIVEVVRLHKYHEMYGLKFADATIRMEDNDNELEVRLLLDGLTSEEAQMNYHERMRFYREVEQDYMHISSIPARRKAIRQDPFRSALEVKYAYAMTCHKAQGGQWPCVFVDMGFLSLVPEDLNLLRWLYTAITRATSRLILINTPPSMLAE</sequence>
<dbReference type="CDD" id="cd17933">
    <property type="entry name" value="DEXSc_RecD-like"/>
    <property type="match status" value="1"/>
</dbReference>
<dbReference type="CDD" id="cd18809">
    <property type="entry name" value="SF1_C_RecD"/>
    <property type="match status" value="1"/>
</dbReference>
<reference evidence="4 5" key="1">
    <citation type="submission" date="2014-09" db="EMBL/GenBank/DDBJ databases">
        <title>Draft Genome Sequence of Porphyromonas macacae COT-192_OH2859.</title>
        <authorList>
            <person name="Wallis C."/>
            <person name="Deusch O."/>
            <person name="O'Flynn C."/>
            <person name="Davis I."/>
            <person name="Horsfall A."/>
            <person name="Kirkwood N."/>
            <person name="Harris S."/>
            <person name="Eisen J.A."/>
            <person name="Coil D.A."/>
            <person name="Darling A.E."/>
            <person name="Jospin G."/>
            <person name="Alexiev A."/>
        </authorList>
    </citation>
    <scope>NUCLEOTIDE SEQUENCE [LARGE SCALE GENOMIC DNA]</scope>
    <source>
        <strain evidence="5">COT-192 OH2859</strain>
    </source>
</reference>
<keyword evidence="2" id="KW-0067">ATP-binding</keyword>
<dbReference type="RefSeq" id="WP_036872795.1">
    <property type="nucleotide sequence ID" value="NZ_JBGYTE010000032.1"/>
</dbReference>
<dbReference type="SUPFAM" id="SSF52540">
    <property type="entry name" value="P-loop containing nucleoside triphosphate hydrolases"/>
    <property type="match status" value="1"/>
</dbReference>
<dbReference type="InterPro" id="IPR050534">
    <property type="entry name" value="Coronavir_polyprotein_1ab"/>
</dbReference>
<evidence type="ECO:0000313" key="4">
    <source>
        <dbReference type="EMBL" id="KGN75618.1"/>
    </source>
</evidence>
<dbReference type="InterPro" id="IPR027417">
    <property type="entry name" value="P-loop_NTPase"/>
</dbReference>
<dbReference type="GO" id="GO:0003678">
    <property type="term" value="F:DNA helicase activity"/>
    <property type="evidence" value="ECO:0007669"/>
    <property type="project" value="UniProtKB-ARBA"/>
</dbReference>
<dbReference type="PANTHER" id="PTHR43788:SF6">
    <property type="entry name" value="DNA HELICASE B"/>
    <property type="match status" value="1"/>
</dbReference>
<dbReference type="InterPro" id="IPR027785">
    <property type="entry name" value="UvrD-like_helicase_C"/>
</dbReference>
<dbReference type="Gene3D" id="3.40.50.300">
    <property type="entry name" value="P-loop containing nucleotide triphosphate hydrolases"/>
    <property type="match status" value="2"/>
</dbReference>
<dbReference type="AlphaFoldDB" id="A0A0A2E9P0"/>
<keyword evidence="4" id="KW-0347">Helicase</keyword>
<dbReference type="OrthoDB" id="9803432at2"/>
<dbReference type="PANTHER" id="PTHR43788">
    <property type="entry name" value="DNA2/NAM7 HELICASE FAMILY MEMBER"/>
    <property type="match status" value="1"/>
</dbReference>
<dbReference type="eggNOG" id="COG0507">
    <property type="taxonomic scope" value="Bacteria"/>
</dbReference>
<evidence type="ECO:0000256" key="2">
    <source>
        <dbReference type="ARBA" id="ARBA00022840"/>
    </source>
</evidence>
<comment type="caution">
    <text evidence="4">The sequence shown here is derived from an EMBL/GenBank/DDBJ whole genome shotgun (WGS) entry which is preliminary data.</text>
</comment>
<protein>
    <submittedName>
        <fullName evidence="4">Helicase</fullName>
    </submittedName>
</protein>
<keyword evidence="1" id="KW-0547">Nucleotide-binding</keyword>
<dbReference type="GO" id="GO:0005524">
    <property type="term" value="F:ATP binding"/>
    <property type="evidence" value="ECO:0007669"/>
    <property type="project" value="UniProtKB-KW"/>
</dbReference>
<gene>
    <name evidence="4" type="ORF">HQ47_01365</name>
</gene>
<evidence type="ECO:0000256" key="1">
    <source>
        <dbReference type="ARBA" id="ARBA00022741"/>
    </source>
</evidence>